<comment type="caution">
    <text evidence="1">The sequence shown here is derived from an EMBL/GenBank/DDBJ whole genome shotgun (WGS) entry which is preliminary data.</text>
</comment>
<evidence type="ECO:0000313" key="1">
    <source>
        <dbReference type="EMBL" id="GGK26235.1"/>
    </source>
</evidence>
<dbReference type="PANTHER" id="PTHR41913:SF1">
    <property type="entry name" value="DUF1684 DOMAIN-CONTAINING PROTEIN"/>
    <property type="match status" value="1"/>
</dbReference>
<sequence length="188" mass="20375">MTSNADPYSQAVQEFRSRKDAHFKAGQGPLEPAALPDFTGLSYFAPDPAWTFTVPLEPLPQDASAEFILQTNTGETRTMARYGRVQVPLPGGEHSLSVFTPLGEEAPARVFIPFRDATSGQETYGAGRYLDAPVGRDSDGGLLVNVDFNMAYHPYCAYGDGWTCPLPPRENVLPEVVRAGEKLPTAPA</sequence>
<reference evidence="2" key="1">
    <citation type="journal article" date="2019" name="Int. J. Syst. Evol. Microbiol.">
        <title>The Global Catalogue of Microorganisms (GCM) 10K type strain sequencing project: providing services to taxonomists for standard genome sequencing and annotation.</title>
        <authorList>
            <consortium name="The Broad Institute Genomics Platform"/>
            <consortium name="The Broad Institute Genome Sequencing Center for Infectious Disease"/>
            <person name="Wu L."/>
            <person name="Ma J."/>
        </authorList>
    </citation>
    <scope>NUCLEOTIDE SEQUENCE [LARGE SCALE GENOMIC DNA]</scope>
    <source>
        <strain evidence="2">JCM 30331</strain>
    </source>
</reference>
<dbReference type="RefSeq" id="WP_189007606.1">
    <property type="nucleotide sequence ID" value="NZ_BMPP01000007.1"/>
</dbReference>
<gene>
    <name evidence="1" type="ORF">GCM10008955_19970</name>
</gene>
<dbReference type="Proteomes" id="UP000647587">
    <property type="component" value="Unassembled WGS sequence"/>
</dbReference>
<keyword evidence="2" id="KW-1185">Reference proteome</keyword>
<dbReference type="Pfam" id="PF07920">
    <property type="entry name" value="DUF1684"/>
    <property type="match status" value="1"/>
</dbReference>
<dbReference type="InterPro" id="IPR012467">
    <property type="entry name" value="DUF1684"/>
</dbReference>
<proteinExistence type="predicted"/>
<evidence type="ECO:0008006" key="3">
    <source>
        <dbReference type="Google" id="ProtNLM"/>
    </source>
</evidence>
<evidence type="ECO:0000313" key="2">
    <source>
        <dbReference type="Proteomes" id="UP000647587"/>
    </source>
</evidence>
<protein>
    <recommendedName>
        <fullName evidence="3">DUF1684 domain-containing protein</fullName>
    </recommendedName>
</protein>
<organism evidence="1 2">
    <name type="scientific">Deinococcus malanensis</name>
    <dbReference type="NCBI Taxonomy" id="1706855"/>
    <lineage>
        <taxon>Bacteria</taxon>
        <taxon>Thermotogati</taxon>
        <taxon>Deinococcota</taxon>
        <taxon>Deinococci</taxon>
        <taxon>Deinococcales</taxon>
        <taxon>Deinococcaceae</taxon>
        <taxon>Deinococcus</taxon>
    </lineage>
</organism>
<dbReference type="PANTHER" id="PTHR41913">
    <property type="entry name" value="DUF1684 DOMAIN-CONTAINING PROTEIN"/>
    <property type="match status" value="1"/>
</dbReference>
<accession>A0ABQ2EXA0</accession>
<dbReference type="EMBL" id="BMPP01000007">
    <property type="protein sequence ID" value="GGK26235.1"/>
    <property type="molecule type" value="Genomic_DNA"/>
</dbReference>
<name>A0ABQ2EXA0_9DEIO</name>